<dbReference type="InterPro" id="IPR036291">
    <property type="entry name" value="NAD(P)-bd_dom_sf"/>
</dbReference>
<name>A0A5C5VF29_9BACT</name>
<dbReference type="SUPFAM" id="SSF55347">
    <property type="entry name" value="Glyceraldehyde-3-phosphate dehydrogenase-like, C-terminal domain"/>
    <property type="match status" value="1"/>
</dbReference>
<keyword evidence="1 4" id="KW-0560">Oxidoreductase</keyword>
<dbReference type="Pfam" id="PF16653">
    <property type="entry name" value="Sacchrp_dh_C"/>
    <property type="match status" value="1"/>
</dbReference>
<dbReference type="Pfam" id="PF03435">
    <property type="entry name" value="Sacchrp_dh_NADP"/>
    <property type="match status" value="1"/>
</dbReference>
<dbReference type="InterPro" id="IPR005097">
    <property type="entry name" value="Sacchrp_dh_NADP-bd"/>
</dbReference>
<dbReference type="InterPro" id="IPR032095">
    <property type="entry name" value="Sacchrp_dh-like_C"/>
</dbReference>
<accession>A0A5C5VF29</accession>
<dbReference type="RefSeq" id="WP_146564591.1">
    <property type="nucleotide sequence ID" value="NZ_SIHJ01000001.1"/>
</dbReference>
<feature type="domain" description="Saccharopine dehydrogenase-like C-terminal" evidence="3">
    <location>
        <begin position="128"/>
        <end position="348"/>
    </location>
</feature>
<dbReference type="PANTHER" id="PTHR11133:SF22">
    <property type="entry name" value="ALPHA-AMINOADIPIC SEMIALDEHYDE SYNTHASE, MITOCHONDRIAL"/>
    <property type="match status" value="1"/>
</dbReference>
<evidence type="ECO:0000259" key="3">
    <source>
        <dbReference type="Pfam" id="PF16653"/>
    </source>
</evidence>
<protein>
    <submittedName>
        <fullName evidence="4">Lysine 6-dehydrogenase</fullName>
        <ecNumber evidence="4">1.4.1.18</ecNumber>
    </submittedName>
</protein>
<dbReference type="InterPro" id="IPR051168">
    <property type="entry name" value="AASS"/>
</dbReference>
<dbReference type="EMBL" id="SIHJ01000001">
    <property type="protein sequence ID" value="TWT37248.1"/>
    <property type="molecule type" value="Genomic_DNA"/>
</dbReference>
<evidence type="ECO:0000259" key="2">
    <source>
        <dbReference type="Pfam" id="PF03435"/>
    </source>
</evidence>
<feature type="domain" description="Saccharopine dehydrogenase NADP binding" evidence="2">
    <location>
        <begin position="8"/>
        <end position="122"/>
    </location>
</feature>
<dbReference type="Proteomes" id="UP000316714">
    <property type="component" value="Unassembled WGS sequence"/>
</dbReference>
<organism evidence="4 5">
    <name type="scientific">Posidoniimonas corsicana</name>
    <dbReference type="NCBI Taxonomy" id="1938618"/>
    <lineage>
        <taxon>Bacteria</taxon>
        <taxon>Pseudomonadati</taxon>
        <taxon>Planctomycetota</taxon>
        <taxon>Planctomycetia</taxon>
        <taxon>Pirellulales</taxon>
        <taxon>Lacipirellulaceae</taxon>
        <taxon>Posidoniimonas</taxon>
    </lineage>
</organism>
<dbReference type="Gene3D" id="3.30.360.10">
    <property type="entry name" value="Dihydrodipicolinate Reductase, domain 2"/>
    <property type="match status" value="1"/>
</dbReference>
<evidence type="ECO:0000313" key="5">
    <source>
        <dbReference type="Proteomes" id="UP000316714"/>
    </source>
</evidence>
<sequence>MSESKHPVTILGAGKIGCGIARILHTSGRYEVFVADIAPDALERLKAETPVATGVLDVNNHSDLVATLKAHGSVLSALPFDQNVKVAQAALEAGVSYFDLTEDVATTQAIRDIAGEAAEGQIFMPQCGLAPGYIGIIAHDLCQRFDRLDRVMLRVGALPLYPTNMLKYNLTWSIDGLINEYCNPCEAIYGGEPSDLQPLEGLEHFALDGVDYEAFNTSGGLGTLCETLSGKVKTLDYKTVRYAGHRDLMMFLLHGLRMIDRRELLKELMEDAIPCTNQDVVLIFSTVTGWRNNRFEQIAYARKVYHGELCGQEASSIQITTASSACVVVDLHFGGKLPSKGFVRQEDVKLSDFEANEFGKPYATAKTVTAPTTPQPLAS</sequence>
<dbReference type="PANTHER" id="PTHR11133">
    <property type="entry name" value="SACCHAROPINE DEHYDROGENASE"/>
    <property type="match status" value="1"/>
</dbReference>
<dbReference type="OrthoDB" id="9769367at2"/>
<proteinExistence type="predicted"/>
<gene>
    <name evidence="4" type="primary">lysDH</name>
    <name evidence="4" type="ORF">KOR34_21950</name>
</gene>
<dbReference type="SUPFAM" id="SSF51735">
    <property type="entry name" value="NAD(P)-binding Rossmann-fold domains"/>
    <property type="match status" value="1"/>
</dbReference>
<evidence type="ECO:0000313" key="4">
    <source>
        <dbReference type="EMBL" id="TWT37248.1"/>
    </source>
</evidence>
<dbReference type="AlphaFoldDB" id="A0A5C5VF29"/>
<evidence type="ECO:0000256" key="1">
    <source>
        <dbReference type="ARBA" id="ARBA00023002"/>
    </source>
</evidence>
<keyword evidence="5" id="KW-1185">Reference proteome</keyword>
<dbReference type="EC" id="1.4.1.18" evidence="4"/>
<dbReference type="GO" id="GO:0050303">
    <property type="term" value="F:lysine 6-dehydrogenase activity"/>
    <property type="evidence" value="ECO:0007669"/>
    <property type="project" value="UniProtKB-EC"/>
</dbReference>
<comment type="caution">
    <text evidence="4">The sequence shown here is derived from an EMBL/GenBank/DDBJ whole genome shotgun (WGS) entry which is preliminary data.</text>
</comment>
<reference evidence="4 5" key="1">
    <citation type="submission" date="2019-02" db="EMBL/GenBank/DDBJ databases">
        <title>Deep-cultivation of Planctomycetes and their phenomic and genomic characterization uncovers novel biology.</title>
        <authorList>
            <person name="Wiegand S."/>
            <person name="Jogler M."/>
            <person name="Boedeker C."/>
            <person name="Pinto D."/>
            <person name="Vollmers J."/>
            <person name="Rivas-Marin E."/>
            <person name="Kohn T."/>
            <person name="Peeters S.H."/>
            <person name="Heuer A."/>
            <person name="Rast P."/>
            <person name="Oberbeckmann S."/>
            <person name="Bunk B."/>
            <person name="Jeske O."/>
            <person name="Meyerdierks A."/>
            <person name="Storesund J.E."/>
            <person name="Kallscheuer N."/>
            <person name="Luecker S."/>
            <person name="Lage O.M."/>
            <person name="Pohl T."/>
            <person name="Merkel B.J."/>
            <person name="Hornburger P."/>
            <person name="Mueller R.-W."/>
            <person name="Bruemmer F."/>
            <person name="Labrenz M."/>
            <person name="Spormann A.M."/>
            <person name="Op Den Camp H."/>
            <person name="Overmann J."/>
            <person name="Amann R."/>
            <person name="Jetten M.S.M."/>
            <person name="Mascher T."/>
            <person name="Medema M.H."/>
            <person name="Devos D.P."/>
            <person name="Kaster A.-K."/>
            <person name="Ovreas L."/>
            <person name="Rohde M."/>
            <person name="Galperin M.Y."/>
            <person name="Jogler C."/>
        </authorList>
    </citation>
    <scope>NUCLEOTIDE SEQUENCE [LARGE SCALE GENOMIC DNA]</scope>
    <source>
        <strain evidence="4 5">KOR34</strain>
    </source>
</reference>
<dbReference type="Gene3D" id="3.40.50.720">
    <property type="entry name" value="NAD(P)-binding Rossmann-like Domain"/>
    <property type="match status" value="1"/>
</dbReference>